<feature type="domain" description="CHAD" evidence="2">
    <location>
        <begin position="46"/>
        <end position="549"/>
    </location>
</feature>
<name>A0ABT6HVI4_9ACTN</name>
<comment type="caution">
    <text evidence="3">The sequence shown here is derived from an EMBL/GenBank/DDBJ whole genome shotgun (WGS) entry which is preliminary data.</text>
</comment>
<accession>A0ABT6HVI4</accession>
<evidence type="ECO:0000256" key="1">
    <source>
        <dbReference type="SAM" id="MobiDB-lite"/>
    </source>
</evidence>
<feature type="region of interest" description="Disordered" evidence="1">
    <location>
        <begin position="1"/>
        <end position="42"/>
    </location>
</feature>
<reference evidence="3 4" key="1">
    <citation type="submission" date="2023-04" db="EMBL/GenBank/DDBJ databases">
        <title>Streptomyces chengmaiensis sp. nov. isolated from the stem of mangrove plant in Hainan.</title>
        <authorList>
            <person name="Huang X."/>
            <person name="Zhou S."/>
            <person name="Chu X."/>
            <person name="Xie Y."/>
            <person name="Lin Y."/>
        </authorList>
    </citation>
    <scope>NUCLEOTIDE SEQUENCE [LARGE SCALE GENOMIC DNA]</scope>
    <source>
        <strain evidence="3 4">HNM0663</strain>
    </source>
</reference>
<evidence type="ECO:0000259" key="2">
    <source>
        <dbReference type="PROSITE" id="PS51708"/>
    </source>
</evidence>
<feature type="compositionally biased region" description="Pro residues" evidence="1">
    <location>
        <begin position="159"/>
        <end position="168"/>
    </location>
</feature>
<dbReference type="InterPro" id="IPR007899">
    <property type="entry name" value="CHAD_dom"/>
</dbReference>
<dbReference type="SMART" id="SM00880">
    <property type="entry name" value="CHAD"/>
    <property type="match status" value="1"/>
</dbReference>
<dbReference type="InterPro" id="IPR038186">
    <property type="entry name" value="CHAD_dom_sf"/>
</dbReference>
<dbReference type="Pfam" id="PF05235">
    <property type="entry name" value="CHAD"/>
    <property type="match status" value="1"/>
</dbReference>
<feature type="compositionally biased region" description="Low complexity" evidence="1">
    <location>
        <begin position="311"/>
        <end position="347"/>
    </location>
</feature>
<protein>
    <submittedName>
        <fullName evidence="3">CHAD domain-containing protein</fullName>
    </submittedName>
</protein>
<dbReference type="Proteomes" id="UP001223144">
    <property type="component" value="Unassembled WGS sequence"/>
</dbReference>
<feature type="region of interest" description="Disordered" evidence="1">
    <location>
        <begin position="153"/>
        <end position="347"/>
    </location>
</feature>
<dbReference type="Gene3D" id="1.40.20.10">
    <property type="entry name" value="CHAD domain"/>
    <property type="match status" value="1"/>
</dbReference>
<evidence type="ECO:0000313" key="4">
    <source>
        <dbReference type="Proteomes" id="UP001223144"/>
    </source>
</evidence>
<sequence>MYRRCSLTPGGAGVHRPEVSRQDPAAVIEPRSTGGGDPSGFPGLETDTAGEALARYLHAQAGDFLRSLRLHGESGSDTAATAQAALTLRMAARRIGGTLHTFRPLLDPVWAEELSAELSWLSATLAQEHACTSRLSRLLDALSRLSGAVPLPPARAELPPLPPLPPGHTEPTPGRAGDEGPAARTRDPAAAPRGESGDTDGAGSAAAGADAAGAPAGPRTAPETPTGEAPDGKVPAGPRTAPETPTGEAPVGARTSGARTSPAAHPTTRTARGVVTAQADPPAASATHPPAPPLADPPAAAEDHPAHGEQTASSRRAGVASRTAGAASRTSAPASRASRTTTGTGSLTVGAARAGALLERQLTLARTRAHSAALQALGSSRFHAVADAVAVLASELPLGPAAGASAAEALIRPAQLAERRLLEAVAVLPLSRAAHPYNAEALVHGLSAAPAGEAQDAPWHQVRQLLRLHRYAREVLHPQAADPVLGQAGRVLDRHRDAAEAAEAAATAARTPRIAPATAYALGVLHADQRHEVEAARFAFQQVWLRTPVTATVS</sequence>
<feature type="compositionally biased region" description="Low complexity" evidence="1">
    <location>
        <begin position="279"/>
        <end position="288"/>
    </location>
</feature>
<proteinExistence type="predicted"/>
<keyword evidence="4" id="KW-1185">Reference proteome</keyword>
<organism evidence="3 4">
    <name type="scientific">Streptomyces chengmaiensis</name>
    <dbReference type="NCBI Taxonomy" id="3040919"/>
    <lineage>
        <taxon>Bacteria</taxon>
        <taxon>Bacillati</taxon>
        <taxon>Actinomycetota</taxon>
        <taxon>Actinomycetes</taxon>
        <taxon>Kitasatosporales</taxon>
        <taxon>Streptomycetaceae</taxon>
        <taxon>Streptomyces</taxon>
    </lineage>
</organism>
<dbReference type="PROSITE" id="PS51708">
    <property type="entry name" value="CHAD"/>
    <property type="match status" value="1"/>
</dbReference>
<dbReference type="EMBL" id="JARWBG010000047">
    <property type="protein sequence ID" value="MDH2392723.1"/>
    <property type="molecule type" value="Genomic_DNA"/>
</dbReference>
<evidence type="ECO:0000313" key="3">
    <source>
        <dbReference type="EMBL" id="MDH2392723.1"/>
    </source>
</evidence>
<gene>
    <name evidence="3" type="ORF">QCN29_28875</name>
</gene>
<feature type="compositionally biased region" description="Low complexity" evidence="1">
    <location>
        <begin position="188"/>
        <end position="229"/>
    </location>
</feature>